<evidence type="ECO:0000256" key="4">
    <source>
        <dbReference type="ARBA" id="ARBA00023242"/>
    </source>
</evidence>
<dbReference type="GO" id="GO:0000175">
    <property type="term" value="F:3'-5'-RNA exonuclease activity"/>
    <property type="evidence" value="ECO:0007669"/>
    <property type="project" value="TreeGrafter"/>
</dbReference>
<evidence type="ECO:0000256" key="3">
    <source>
        <dbReference type="ARBA" id="ARBA00023239"/>
    </source>
</evidence>
<dbReference type="PANTHER" id="PTHR13522:SF3">
    <property type="entry name" value="U6 SNRNA PHOSPHODIESTERASE 1"/>
    <property type="match status" value="1"/>
</dbReference>
<keyword evidence="1" id="KW-0540">Nuclease</keyword>
<proteinExistence type="predicted"/>
<evidence type="ECO:0000313" key="8">
    <source>
        <dbReference type="EMBL" id="GBF93252.1"/>
    </source>
</evidence>
<dbReference type="Pfam" id="PF09749">
    <property type="entry name" value="HVSL"/>
    <property type="match status" value="1"/>
</dbReference>
<keyword evidence="2" id="KW-0378">Hydrolase</keyword>
<feature type="compositionally biased region" description="Gly residues" evidence="7">
    <location>
        <begin position="25"/>
        <end position="34"/>
    </location>
</feature>
<gene>
    <name evidence="8" type="ORF">Rsub_05984</name>
</gene>
<evidence type="ECO:0000256" key="7">
    <source>
        <dbReference type="SAM" id="MobiDB-lite"/>
    </source>
</evidence>
<dbReference type="AlphaFoldDB" id="A0A2V0P2X8"/>
<keyword evidence="4" id="KW-0539">Nucleus</keyword>
<name>A0A2V0P2X8_9CHLO</name>
<dbReference type="SUPFAM" id="SSF55144">
    <property type="entry name" value="LigT-like"/>
    <property type="match status" value="1"/>
</dbReference>
<sequence length="323" mass="31862">MEALAAYGSSSEDEDDPCNPTAPSGGSGAAGGAANGRCSAAAAADAAAAGAPASADGAAAAVVAGADADKGADADGAAPPKRQRTHAASGAGGEPAAAPAAPLAAGPPLHALPPSEGPFVTLAYIKLPQHAAVLDLFRSLTASLPAGGSLPRFLPIAGAGPGGTAPRLSAATHEPLLPVPPHISLSRPVSIPLAAARPLLASLTRRLRGARGGALALRGVRAFANEERTRTFAALRLEGGEETVRRLVAAVDAAFAEHGLPTFYEEPRFHASFAWAPGDHAAALEAALAAAPPPAPRAALDMAAAQVVCRVGKKEAVVWSAPL</sequence>
<dbReference type="InParanoid" id="A0A2V0P2X8"/>
<dbReference type="STRING" id="307507.A0A2V0P2X8"/>
<dbReference type="GO" id="GO:0016829">
    <property type="term" value="F:lyase activity"/>
    <property type="evidence" value="ECO:0007669"/>
    <property type="project" value="UniProtKB-KW"/>
</dbReference>
<dbReference type="Gene3D" id="3.90.1140.10">
    <property type="entry name" value="Cyclic phosphodiesterase"/>
    <property type="match status" value="1"/>
</dbReference>
<dbReference type="OrthoDB" id="544844at2759"/>
<dbReference type="Proteomes" id="UP000247498">
    <property type="component" value="Unassembled WGS sequence"/>
</dbReference>
<dbReference type="PANTHER" id="PTHR13522">
    <property type="entry name" value="U6 SNRNA PHOSPHODIESTERASE 1"/>
    <property type="match status" value="1"/>
</dbReference>
<feature type="compositionally biased region" description="Low complexity" evidence="7">
    <location>
        <begin position="94"/>
        <end position="109"/>
    </location>
</feature>
<evidence type="ECO:0000313" key="9">
    <source>
        <dbReference type="Proteomes" id="UP000247498"/>
    </source>
</evidence>
<keyword evidence="3" id="KW-0456">Lyase</keyword>
<dbReference type="GO" id="GO:0034477">
    <property type="term" value="P:U6 snRNA 3'-end processing"/>
    <property type="evidence" value="ECO:0007669"/>
    <property type="project" value="InterPro"/>
</dbReference>
<dbReference type="EMBL" id="BDRX01000039">
    <property type="protein sequence ID" value="GBF93252.1"/>
    <property type="molecule type" value="Genomic_DNA"/>
</dbReference>
<reference evidence="8 9" key="1">
    <citation type="journal article" date="2018" name="Sci. Rep.">
        <title>Raphidocelis subcapitata (=Pseudokirchneriella subcapitata) provides an insight into genome evolution and environmental adaptations in the Sphaeropleales.</title>
        <authorList>
            <person name="Suzuki S."/>
            <person name="Yamaguchi H."/>
            <person name="Nakajima N."/>
            <person name="Kawachi M."/>
        </authorList>
    </citation>
    <scope>NUCLEOTIDE SEQUENCE [LARGE SCALE GENOMIC DNA]</scope>
    <source>
        <strain evidence="8 9">NIES-35</strain>
    </source>
</reference>
<accession>A0A2V0P2X8</accession>
<comment type="caution">
    <text evidence="8">The sequence shown here is derived from an EMBL/GenBank/DDBJ whole genome shotgun (WGS) entry which is preliminary data.</text>
</comment>
<evidence type="ECO:0000256" key="2">
    <source>
        <dbReference type="ARBA" id="ARBA00022801"/>
    </source>
</evidence>
<evidence type="ECO:0000256" key="5">
    <source>
        <dbReference type="ARBA" id="ARBA00029543"/>
    </source>
</evidence>
<evidence type="ECO:0000256" key="6">
    <source>
        <dbReference type="ARBA" id="ARBA00030030"/>
    </source>
</evidence>
<dbReference type="GO" id="GO:0005634">
    <property type="term" value="C:nucleus"/>
    <property type="evidence" value="ECO:0007669"/>
    <property type="project" value="TreeGrafter"/>
</dbReference>
<feature type="region of interest" description="Disordered" evidence="7">
    <location>
        <begin position="1"/>
        <end position="35"/>
    </location>
</feature>
<dbReference type="InterPro" id="IPR027521">
    <property type="entry name" value="Usb1"/>
</dbReference>
<dbReference type="InterPro" id="IPR009097">
    <property type="entry name" value="Cyclic_Pdiesterase"/>
</dbReference>
<feature type="region of interest" description="Disordered" evidence="7">
    <location>
        <begin position="70"/>
        <end position="109"/>
    </location>
</feature>
<keyword evidence="9" id="KW-1185">Reference proteome</keyword>
<organism evidence="8 9">
    <name type="scientific">Raphidocelis subcapitata</name>
    <dbReference type="NCBI Taxonomy" id="307507"/>
    <lineage>
        <taxon>Eukaryota</taxon>
        <taxon>Viridiplantae</taxon>
        <taxon>Chlorophyta</taxon>
        <taxon>core chlorophytes</taxon>
        <taxon>Chlorophyceae</taxon>
        <taxon>CS clade</taxon>
        <taxon>Sphaeropleales</taxon>
        <taxon>Selenastraceae</taxon>
        <taxon>Raphidocelis</taxon>
    </lineage>
</organism>
<protein>
    <recommendedName>
        <fullName evidence="5">U6 snRNA phosphodiesterase 1</fullName>
    </recommendedName>
    <alternativeName>
        <fullName evidence="6">3'-5' RNA exonuclease USB1</fullName>
    </alternativeName>
</protein>
<evidence type="ECO:0000256" key="1">
    <source>
        <dbReference type="ARBA" id="ARBA00022722"/>
    </source>
</evidence>